<proteinExistence type="predicted"/>
<dbReference type="EMBL" id="JAHMHS010000114">
    <property type="protein sequence ID" value="KAK1716702.1"/>
    <property type="molecule type" value="Genomic_DNA"/>
</dbReference>
<organism evidence="1 2">
    <name type="scientific">Glomerella acutata</name>
    <name type="common">Colletotrichum acutatum</name>
    <dbReference type="NCBI Taxonomy" id="27357"/>
    <lineage>
        <taxon>Eukaryota</taxon>
        <taxon>Fungi</taxon>
        <taxon>Dikarya</taxon>
        <taxon>Ascomycota</taxon>
        <taxon>Pezizomycotina</taxon>
        <taxon>Sordariomycetes</taxon>
        <taxon>Hypocreomycetidae</taxon>
        <taxon>Glomerellales</taxon>
        <taxon>Glomerellaceae</taxon>
        <taxon>Colletotrichum</taxon>
        <taxon>Colletotrichum acutatum species complex</taxon>
    </lineage>
</organism>
<accession>A0AAD8UCR8</accession>
<name>A0AAD8UCR8_GLOAC</name>
<gene>
    <name evidence="1" type="ORF">BDZ83DRAFT_634751</name>
</gene>
<dbReference type="Proteomes" id="UP001244207">
    <property type="component" value="Unassembled WGS sequence"/>
</dbReference>
<sequence length="56" mass="6458">MHLQLLKTVFVSSFPARLPYHQASLHPHVYPASTSDNIAFSSIRNLHLYWINFGSF</sequence>
<dbReference type="RefSeq" id="XP_060360632.1">
    <property type="nucleotide sequence ID" value="XM_060509125.1"/>
</dbReference>
<dbReference type="AlphaFoldDB" id="A0AAD8UCR8"/>
<protein>
    <submittedName>
        <fullName evidence="1">Uncharacterized protein</fullName>
    </submittedName>
</protein>
<keyword evidence="2" id="KW-1185">Reference proteome</keyword>
<comment type="caution">
    <text evidence="1">The sequence shown here is derived from an EMBL/GenBank/DDBJ whole genome shotgun (WGS) entry which is preliminary data.</text>
</comment>
<dbReference type="GeneID" id="85393024"/>
<evidence type="ECO:0000313" key="1">
    <source>
        <dbReference type="EMBL" id="KAK1716702.1"/>
    </source>
</evidence>
<reference evidence="1" key="1">
    <citation type="submission" date="2021-12" db="EMBL/GenBank/DDBJ databases">
        <title>Comparative genomics, transcriptomics and evolutionary studies reveal genomic signatures of adaptation to plant cell wall in hemibiotrophic fungi.</title>
        <authorList>
            <consortium name="DOE Joint Genome Institute"/>
            <person name="Baroncelli R."/>
            <person name="Diaz J.F."/>
            <person name="Benocci T."/>
            <person name="Peng M."/>
            <person name="Battaglia E."/>
            <person name="Haridas S."/>
            <person name="Andreopoulos W."/>
            <person name="Labutti K."/>
            <person name="Pangilinan J."/>
            <person name="Floch G.L."/>
            <person name="Makela M.R."/>
            <person name="Henrissat B."/>
            <person name="Grigoriev I.V."/>
            <person name="Crouch J.A."/>
            <person name="De Vries R.P."/>
            <person name="Sukno S.A."/>
            <person name="Thon M.R."/>
        </authorList>
    </citation>
    <scope>NUCLEOTIDE SEQUENCE</scope>
    <source>
        <strain evidence="1">CBS 112980</strain>
    </source>
</reference>
<evidence type="ECO:0000313" key="2">
    <source>
        <dbReference type="Proteomes" id="UP001244207"/>
    </source>
</evidence>